<evidence type="ECO:0000256" key="3">
    <source>
        <dbReference type="ARBA" id="ARBA00022475"/>
    </source>
</evidence>
<dbReference type="AlphaFoldDB" id="A0A914Z9Z4"/>
<feature type="transmembrane region" description="Helical" evidence="10">
    <location>
        <begin position="196"/>
        <end position="223"/>
    </location>
</feature>
<sequence length="510" mass="57508">MDISAILASVDPATTSPVVNESGAPLRFRILMEGESAVNDGLVFFTIIMVNNFHKNNGPELGLTLKDIGTLFESFLECFCLSPIIGIASAQISLQILLFSGMQPRAKQLLLLCIVYFVFFIGETVQGSAAVTIASFGITLSTQKEALEAEFWNEAEAFWELLSTLSTFMIFSFCGYKVGMQVLNLDATEDFEVARLFFFISAVFLSLVPIFCRMIAFCTIYNIVEPYSSVTLTEFSLLTWGGMRGGLAMLMALTLNNFSGDIDDPFYHKILLYTCGCVLPSILLQGTTFSKCVHLFGANLRSSYSQKAAKRLKSHLKSELAIKILELRKSFGEFLSGANWNCVNEYVSKTLFNLQYAKHEKGYVSAELDDNQTTVEEDDDISVVDTDKDENYKKDVYRTYYGMLLARVSNEWKRGALSGATALSLNNLIEHAIDEGRLSFEEIQRHVNKIRLSPPGKFFGKLICLMKKWLDYEFNRRLSQVSSEGYLDKDYVYDHQKKVHQRTFVPFVYP</sequence>
<feature type="domain" description="Cation/H+ exchanger transmembrane" evidence="11">
    <location>
        <begin position="3"/>
        <end position="290"/>
    </location>
</feature>
<dbReference type="PANTHER" id="PTHR10110:SF86">
    <property type="entry name" value="SODIUM_HYDROGEN EXCHANGER 7"/>
    <property type="match status" value="1"/>
</dbReference>
<dbReference type="GO" id="GO:0015385">
    <property type="term" value="F:sodium:proton antiporter activity"/>
    <property type="evidence" value="ECO:0007669"/>
    <property type="project" value="InterPro"/>
</dbReference>
<evidence type="ECO:0000256" key="8">
    <source>
        <dbReference type="ARBA" id="ARBA00023136"/>
    </source>
</evidence>
<dbReference type="GO" id="GO:0005886">
    <property type="term" value="C:plasma membrane"/>
    <property type="evidence" value="ECO:0007669"/>
    <property type="project" value="UniProtKB-SubCell"/>
</dbReference>
<keyword evidence="2" id="KW-0813">Transport</keyword>
<protein>
    <submittedName>
        <fullName evidence="13">Cation/H+ exchanger domain-containing protein</fullName>
    </submittedName>
</protein>
<evidence type="ECO:0000256" key="6">
    <source>
        <dbReference type="ARBA" id="ARBA00023053"/>
    </source>
</evidence>
<dbReference type="GO" id="GO:0098719">
    <property type="term" value="P:sodium ion import across plasma membrane"/>
    <property type="evidence" value="ECO:0007669"/>
    <property type="project" value="TreeGrafter"/>
</dbReference>
<dbReference type="GO" id="GO:0015386">
    <property type="term" value="F:potassium:proton antiporter activity"/>
    <property type="evidence" value="ECO:0007669"/>
    <property type="project" value="TreeGrafter"/>
</dbReference>
<evidence type="ECO:0000256" key="2">
    <source>
        <dbReference type="ARBA" id="ARBA00022448"/>
    </source>
</evidence>
<dbReference type="Proteomes" id="UP000887577">
    <property type="component" value="Unplaced"/>
</dbReference>
<dbReference type="PANTHER" id="PTHR10110">
    <property type="entry name" value="SODIUM/HYDROGEN EXCHANGER"/>
    <property type="match status" value="1"/>
</dbReference>
<feature type="transmembrane region" description="Helical" evidence="10">
    <location>
        <begin position="158"/>
        <end position="176"/>
    </location>
</feature>
<accession>A0A914Z9Z4</accession>
<keyword evidence="6" id="KW-0915">Sodium</keyword>
<comment type="subcellular location">
    <subcellularLocation>
        <location evidence="1">Cell membrane</location>
        <topology evidence="1">Multi-pass membrane protein</topology>
    </subcellularLocation>
</comment>
<evidence type="ECO:0000256" key="5">
    <source>
        <dbReference type="ARBA" id="ARBA00022989"/>
    </source>
</evidence>
<keyword evidence="12" id="KW-1185">Reference proteome</keyword>
<dbReference type="GO" id="GO:0051453">
    <property type="term" value="P:regulation of intracellular pH"/>
    <property type="evidence" value="ECO:0007669"/>
    <property type="project" value="TreeGrafter"/>
</dbReference>
<dbReference type="InterPro" id="IPR006153">
    <property type="entry name" value="Cation/H_exchanger_TM"/>
</dbReference>
<keyword evidence="7" id="KW-0406">Ion transport</keyword>
<evidence type="ECO:0000256" key="4">
    <source>
        <dbReference type="ARBA" id="ARBA00022692"/>
    </source>
</evidence>
<evidence type="ECO:0000256" key="7">
    <source>
        <dbReference type="ARBA" id="ARBA00023065"/>
    </source>
</evidence>
<keyword evidence="4 10" id="KW-0812">Transmembrane</keyword>
<evidence type="ECO:0000256" key="10">
    <source>
        <dbReference type="SAM" id="Phobius"/>
    </source>
</evidence>
<dbReference type="WBParaSite" id="PSU_v2.g8744.t1">
    <property type="protein sequence ID" value="PSU_v2.g8744.t1"/>
    <property type="gene ID" value="PSU_v2.g8744"/>
</dbReference>
<keyword evidence="9" id="KW-0739">Sodium transport</keyword>
<keyword evidence="3" id="KW-1003">Cell membrane</keyword>
<reference evidence="13" key="1">
    <citation type="submission" date="2022-11" db="UniProtKB">
        <authorList>
            <consortium name="WormBaseParasite"/>
        </authorList>
    </citation>
    <scope>IDENTIFICATION</scope>
</reference>
<feature type="transmembrane region" description="Helical" evidence="10">
    <location>
        <begin position="235"/>
        <end position="258"/>
    </location>
</feature>
<dbReference type="Pfam" id="PF00999">
    <property type="entry name" value="Na_H_Exchanger"/>
    <property type="match status" value="1"/>
</dbReference>
<dbReference type="Gene3D" id="6.10.140.1330">
    <property type="match status" value="1"/>
</dbReference>
<organism evidence="12 13">
    <name type="scientific">Panagrolaimus superbus</name>
    <dbReference type="NCBI Taxonomy" id="310955"/>
    <lineage>
        <taxon>Eukaryota</taxon>
        <taxon>Metazoa</taxon>
        <taxon>Ecdysozoa</taxon>
        <taxon>Nematoda</taxon>
        <taxon>Chromadorea</taxon>
        <taxon>Rhabditida</taxon>
        <taxon>Tylenchina</taxon>
        <taxon>Panagrolaimomorpha</taxon>
        <taxon>Panagrolaimoidea</taxon>
        <taxon>Panagrolaimidae</taxon>
        <taxon>Panagrolaimus</taxon>
    </lineage>
</organism>
<feature type="transmembrane region" description="Helical" evidence="10">
    <location>
        <begin position="109"/>
        <end position="138"/>
    </location>
</feature>
<evidence type="ECO:0000256" key="1">
    <source>
        <dbReference type="ARBA" id="ARBA00004651"/>
    </source>
</evidence>
<evidence type="ECO:0000259" key="11">
    <source>
        <dbReference type="Pfam" id="PF00999"/>
    </source>
</evidence>
<keyword evidence="5 10" id="KW-1133">Transmembrane helix</keyword>
<keyword evidence="8 10" id="KW-0472">Membrane</keyword>
<name>A0A914Z9Z4_9BILA</name>
<dbReference type="InterPro" id="IPR018422">
    <property type="entry name" value="Cation/H_exchanger_CPA1"/>
</dbReference>
<proteinExistence type="predicted"/>
<evidence type="ECO:0000313" key="13">
    <source>
        <dbReference type="WBParaSite" id="PSU_v2.g8744.t1"/>
    </source>
</evidence>
<feature type="transmembrane region" description="Helical" evidence="10">
    <location>
        <begin position="270"/>
        <end position="289"/>
    </location>
</feature>
<evidence type="ECO:0000313" key="12">
    <source>
        <dbReference type="Proteomes" id="UP000887577"/>
    </source>
</evidence>
<evidence type="ECO:0000256" key="9">
    <source>
        <dbReference type="ARBA" id="ARBA00023201"/>
    </source>
</evidence>